<dbReference type="AlphaFoldDB" id="U4L6E5"/>
<dbReference type="EMBL" id="HF935675">
    <property type="protein sequence ID" value="CCX12045.1"/>
    <property type="molecule type" value="Genomic_DNA"/>
</dbReference>
<evidence type="ECO:0000313" key="1">
    <source>
        <dbReference type="EMBL" id="CCX12045.1"/>
    </source>
</evidence>
<organism evidence="1 2">
    <name type="scientific">Pyronema omphalodes (strain CBS 100304)</name>
    <name type="common">Pyronema confluens</name>
    <dbReference type="NCBI Taxonomy" id="1076935"/>
    <lineage>
        <taxon>Eukaryota</taxon>
        <taxon>Fungi</taxon>
        <taxon>Dikarya</taxon>
        <taxon>Ascomycota</taxon>
        <taxon>Pezizomycotina</taxon>
        <taxon>Pezizomycetes</taxon>
        <taxon>Pezizales</taxon>
        <taxon>Pyronemataceae</taxon>
        <taxon>Pyronema</taxon>
    </lineage>
</organism>
<dbReference type="Proteomes" id="UP000018144">
    <property type="component" value="Unassembled WGS sequence"/>
</dbReference>
<proteinExistence type="predicted"/>
<reference evidence="1 2" key="1">
    <citation type="journal article" date="2013" name="PLoS Genet.">
        <title>The genome and development-dependent transcriptomes of Pyronema confluens: a window into fungal evolution.</title>
        <authorList>
            <person name="Traeger S."/>
            <person name="Altegoer F."/>
            <person name="Freitag M."/>
            <person name="Gabaldon T."/>
            <person name="Kempken F."/>
            <person name="Kumar A."/>
            <person name="Marcet-Houben M."/>
            <person name="Poggeler S."/>
            <person name="Stajich J.E."/>
            <person name="Nowrousian M."/>
        </authorList>
    </citation>
    <scope>NUCLEOTIDE SEQUENCE [LARGE SCALE GENOMIC DNA]</scope>
    <source>
        <strain evidence="2">CBS 100304</strain>
        <tissue evidence="1">Vegetative mycelium</tissue>
    </source>
</reference>
<accession>U4L6E5</accession>
<gene>
    <name evidence="1" type="ORF">PCON_11639</name>
</gene>
<protein>
    <submittedName>
        <fullName evidence="1">Uncharacterized protein</fullName>
    </submittedName>
</protein>
<keyword evidence="2" id="KW-1185">Reference proteome</keyword>
<name>U4L6E5_PYROM</name>
<evidence type="ECO:0000313" key="2">
    <source>
        <dbReference type="Proteomes" id="UP000018144"/>
    </source>
</evidence>
<sequence>MYSTSSAYMQYLAQDRESLGRSELKLGKLGLAQCNTL</sequence>